<proteinExistence type="inferred from homology"/>
<dbReference type="Proteomes" id="UP000664658">
    <property type="component" value="Unassembled WGS sequence"/>
</dbReference>
<comment type="similarity">
    <text evidence="2">Belongs to the glycosyl hydrolase 2 family.</text>
</comment>
<evidence type="ECO:0000259" key="6">
    <source>
        <dbReference type="Pfam" id="PF02837"/>
    </source>
</evidence>
<evidence type="ECO:0000256" key="5">
    <source>
        <dbReference type="ARBA" id="ARBA00023295"/>
    </source>
</evidence>
<evidence type="ECO:0000313" key="8">
    <source>
        <dbReference type="Proteomes" id="UP000664658"/>
    </source>
</evidence>
<evidence type="ECO:0000313" key="7">
    <source>
        <dbReference type="EMBL" id="MBO1110282.1"/>
    </source>
</evidence>
<dbReference type="InterPro" id="IPR050347">
    <property type="entry name" value="Bact_Beta-galactosidase"/>
</dbReference>
<sequence length="143" mass="16113">LQAHSPLSSFRSMTDALDGVHAQRRSLNGEWTFKLFEAPEWVEGAFIAPHFDDTPWDSIPVPSNWQLHGYDTPIYANVKYPFNVNPPFVPQDNPTGCYRTTFTLTAAALPTTQRIIFEGVNSPFHLRCNGHWVGYSQNSCLTA</sequence>
<dbReference type="PANTHER" id="PTHR46323">
    <property type="entry name" value="BETA-GALACTOSIDASE"/>
    <property type="match status" value="1"/>
</dbReference>
<dbReference type="PANTHER" id="PTHR46323:SF2">
    <property type="entry name" value="BETA-GALACTOSIDASE"/>
    <property type="match status" value="1"/>
</dbReference>
<dbReference type="InterPro" id="IPR008979">
    <property type="entry name" value="Galactose-bd-like_sf"/>
</dbReference>
<comment type="caution">
    <text evidence="7">The sequence shown here is derived from an EMBL/GenBank/DDBJ whole genome shotgun (WGS) entry which is preliminary data.</text>
</comment>
<protein>
    <recommendedName>
        <fullName evidence="3">beta-galactosidase</fullName>
        <ecNumber evidence="3">3.2.1.23</ecNumber>
    </recommendedName>
</protein>
<keyword evidence="4 7" id="KW-0378">Hydrolase</keyword>
<evidence type="ECO:0000256" key="4">
    <source>
        <dbReference type="ARBA" id="ARBA00022801"/>
    </source>
</evidence>
<dbReference type="SUPFAM" id="SSF49785">
    <property type="entry name" value="Galactose-binding domain-like"/>
    <property type="match status" value="1"/>
</dbReference>
<evidence type="ECO:0000256" key="1">
    <source>
        <dbReference type="ARBA" id="ARBA00001412"/>
    </source>
</evidence>
<dbReference type="RefSeq" id="WP_329603475.1">
    <property type="nucleotide sequence ID" value="NZ_JAFNAA010000532.1"/>
</dbReference>
<dbReference type="GO" id="GO:0004565">
    <property type="term" value="F:beta-galactosidase activity"/>
    <property type="evidence" value="ECO:0007669"/>
    <property type="project" value="UniProtKB-EC"/>
</dbReference>
<feature type="non-terminal residue" evidence="7">
    <location>
        <position position="143"/>
    </location>
</feature>
<organism evidence="7 8">
    <name type="scientific">Plesiomonas shigelloides</name>
    <name type="common">Aeromonas shigelloides</name>
    <dbReference type="NCBI Taxonomy" id="703"/>
    <lineage>
        <taxon>Bacteria</taxon>
        <taxon>Pseudomonadati</taxon>
        <taxon>Pseudomonadota</taxon>
        <taxon>Gammaproteobacteria</taxon>
        <taxon>Enterobacterales</taxon>
        <taxon>Enterobacteriaceae</taxon>
        <taxon>Plesiomonas</taxon>
    </lineage>
</organism>
<dbReference type="Pfam" id="PF02837">
    <property type="entry name" value="Glyco_hydro_2_N"/>
    <property type="match status" value="1"/>
</dbReference>
<feature type="non-terminal residue" evidence="7">
    <location>
        <position position="1"/>
    </location>
</feature>
<comment type="catalytic activity">
    <reaction evidence="1">
        <text>Hydrolysis of terminal non-reducing beta-D-galactose residues in beta-D-galactosides.</text>
        <dbReference type="EC" id="3.2.1.23"/>
    </reaction>
</comment>
<evidence type="ECO:0000256" key="2">
    <source>
        <dbReference type="ARBA" id="ARBA00007401"/>
    </source>
</evidence>
<dbReference type="GO" id="GO:0005990">
    <property type="term" value="P:lactose catabolic process"/>
    <property type="evidence" value="ECO:0007669"/>
    <property type="project" value="TreeGrafter"/>
</dbReference>
<reference evidence="7" key="1">
    <citation type="submission" date="2021-03" db="EMBL/GenBank/DDBJ databases">
        <title>Plesiomonas shigelloides zfcc0051, isolated from zebrafish feces.</title>
        <authorList>
            <person name="Vanderhoek Z."/>
            <person name="Gaulke C."/>
        </authorList>
    </citation>
    <scope>NUCLEOTIDE SEQUENCE</scope>
    <source>
        <strain evidence="7">Zfcc0051</strain>
    </source>
</reference>
<name>A0A8I1W9E5_PLESH</name>
<evidence type="ECO:0000256" key="3">
    <source>
        <dbReference type="ARBA" id="ARBA00012756"/>
    </source>
</evidence>
<dbReference type="EMBL" id="JAFNAA010000532">
    <property type="protein sequence ID" value="MBO1110282.1"/>
    <property type="molecule type" value="Genomic_DNA"/>
</dbReference>
<feature type="domain" description="Glycosyl hydrolases family 2 sugar binding" evidence="6">
    <location>
        <begin position="25"/>
        <end position="141"/>
    </location>
</feature>
<dbReference type="InterPro" id="IPR006104">
    <property type="entry name" value="Glyco_hydro_2_N"/>
</dbReference>
<keyword evidence="5 7" id="KW-0326">Glycosidase</keyword>
<accession>A0A8I1W9E5</accession>
<dbReference type="EC" id="3.2.1.23" evidence="3"/>
<gene>
    <name evidence="7" type="primary">lacZ</name>
    <name evidence="7" type="ORF">J2R62_19515</name>
</gene>
<dbReference type="GO" id="GO:0009341">
    <property type="term" value="C:beta-galactosidase complex"/>
    <property type="evidence" value="ECO:0007669"/>
    <property type="project" value="TreeGrafter"/>
</dbReference>
<dbReference type="Gene3D" id="2.60.120.260">
    <property type="entry name" value="Galactose-binding domain-like"/>
    <property type="match status" value="1"/>
</dbReference>
<dbReference type="AlphaFoldDB" id="A0A8I1W9E5"/>